<feature type="compositionally biased region" description="Polar residues" evidence="1">
    <location>
        <begin position="473"/>
        <end position="487"/>
    </location>
</feature>
<dbReference type="AlphaFoldDB" id="A0A0R3TVG0"/>
<dbReference type="EMBL" id="UZAE01013799">
    <property type="protein sequence ID" value="VDO11374.1"/>
    <property type="molecule type" value="Genomic_DNA"/>
</dbReference>
<dbReference type="OrthoDB" id="6427080at2759"/>
<evidence type="ECO:0000313" key="2">
    <source>
        <dbReference type="EMBL" id="VDO11374.1"/>
    </source>
</evidence>
<dbReference type="Proteomes" id="UP000278807">
    <property type="component" value="Unassembled WGS sequence"/>
</dbReference>
<feature type="region of interest" description="Disordered" evidence="1">
    <location>
        <begin position="441"/>
        <end position="487"/>
    </location>
</feature>
<name>A0A0R3TVG0_RODNA</name>
<proteinExistence type="predicted"/>
<accession>A0A0R3TVG0</accession>
<evidence type="ECO:0000313" key="4">
    <source>
        <dbReference type="WBParaSite" id="HNAJ_0001180601-mRNA-1"/>
    </source>
</evidence>
<dbReference type="WBParaSite" id="HNAJ_0001180601-mRNA-1">
    <property type="protein sequence ID" value="HNAJ_0001180601-mRNA-1"/>
    <property type="gene ID" value="HNAJ_0001180601"/>
</dbReference>
<evidence type="ECO:0000313" key="3">
    <source>
        <dbReference type="Proteomes" id="UP000278807"/>
    </source>
</evidence>
<evidence type="ECO:0000256" key="1">
    <source>
        <dbReference type="SAM" id="MobiDB-lite"/>
    </source>
</evidence>
<protein>
    <submittedName>
        <fullName evidence="4">ARID domain-containing protein</fullName>
    </submittedName>
</protein>
<organism evidence="4">
    <name type="scientific">Rodentolepis nana</name>
    <name type="common">Dwarf tapeworm</name>
    <name type="synonym">Hymenolepis nana</name>
    <dbReference type="NCBI Taxonomy" id="102285"/>
    <lineage>
        <taxon>Eukaryota</taxon>
        <taxon>Metazoa</taxon>
        <taxon>Spiralia</taxon>
        <taxon>Lophotrochozoa</taxon>
        <taxon>Platyhelminthes</taxon>
        <taxon>Cestoda</taxon>
        <taxon>Eucestoda</taxon>
        <taxon>Cyclophyllidea</taxon>
        <taxon>Hymenolepididae</taxon>
        <taxon>Rodentolepis</taxon>
    </lineage>
</organism>
<reference evidence="2 3" key="2">
    <citation type="submission" date="2018-11" db="EMBL/GenBank/DDBJ databases">
        <authorList>
            <consortium name="Pathogen Informatics"/>
        </authorList>
    </citation>
    <scope>NUCLEOTIDE SEQUENCE [LARGE SCALE GENOMIC DNA]</scope>
</reference>
<reference evidence="4" key="1">
    <citation type="submission" date="2017-02" db="UniProtKB">
        <authorList>
            <consortium name="WormBaseParasite"/>
        </authorList>
    </citation>
    <scope>IDENTIFICATION</scope>
</reference>
<sequence>MYVVEIGLEETSSEEKENEFCHQQLLLFLYTIYSNFLPAKNMIETFIGPRDEKNILQLALSQSKFEADPSSDILNLIWIEASKQRLFGIQENDNCLVEAIEQILKSNNIIDRVYLVKRIKDEYFENAELINALHSAEYIVVSNQLTWFEHLVVSLLIEIKVPNIRFTKTPDFKPFLSLQQCSTVHELFVEPEPISRSLLAYLAVAVNVKNTFDLALIINKPFRGFNRSFFSTLRRISSNASMLPGQLVLSYPACMTASAATSTLRIDDAKLLKTSTSGLEHLANTIRTCQDALSGFLDDDASLASSSQFGSMSTEAAADAVRACFTVTLRAFTRPPRLNKDPEKTWSMNDIKAAKKSLNERLEQLLSSPLVKGCENLISSTPNRPVYAGGSLQGRPAYRLARLFLVYEATRQVAPPRRPDTSTMTPQCTPIGHRTFNAFFESPAPQDRTPQVTKATPTNASKTPSKAEKTPEQAVSSSTFMLYSPCS</sequence>
<dbReference type="STRING" id="102285.A0A0R3TVG0"/>
<keyword evidence="3" id="KW-1185">Reference proteome</keyword>
<gene>
    <name evidence="2" type="ORF">HNAJ_LOCUS11795</name>
</gene>
<feature type="compositionally biased region" description="Polar residues" evidence="1">
    <location>
        <begin position="448"/>
        <end position="464"/>
    </location>
</feature>